<keyword evidence="2" id="KW-1185">Reference proteome</keyword>
<dbReference type="AlphaFoldDB" id="A0A8J8P6N9"/>
<protein>
    <submittedName>
        <fullName evidence="1">Uncharacterized protein</fullName>
    </submittedName>
</protein>
<evidence type="ECO:0000313" key="1">
    <source>
        <dbReference type="EMBL" id="TNV86501.1"/>
    </source>
</evidence>
<proteinExistence type="predicted"/>
<dbReference type="EMBL" id="RRYP01001034">
    <property type="protein sequence ID" value="TNV86501.1"/>
    <property type="molecule type" value="Genomic_DNA"/>
</dbReference>
<accession>A0A8J8P6N9</accession>
<name>A0A8J8P6N9_HALGN</name>
<organism evidence="1 2">
    <name type="scientific">Halteria grandinella</name>
    <dbReference type="NCBI Taxonomy" id="5974"/>
    <lineage>
        <taxon>Eukaryota</taxon>
        <taxon>Sar</taxon>
        <taxon>Alveolata</taxon>
        <taxon>Ciliophora</taxon>
        <taxon>Intramacronucleata</taxon>
        <taxon>Spirotrichea</taxon>
        <taxon>Stichotrichia</taxon>
        <taxon>Sporadotrichida</taxon>
        <taxon>Halteriidae</taxon>
        <taxon>Halteria</taxon>
    </lineage>
</organism>
<evidence type="ECO:0000313" key="2">
    <source>
        <dbReference type="Proteomes" id="UP000785679"/>
    </source>
</evidence>
<sequence>MRDHLGLALISLLLLALSVNLLKVLTMICIQLVKLVKRKCCTPRDRVTVLRASKYAATPALGVVEETKEEQKEELMGNQGTGKMEHWLYQKEEVPNDVGLVQVSKSAPNNNDVSVKEID</sequence>
<gene>
    <name evidence="1" type="ORF">FGO68_gene6796</name>
</gene>
<comment type="caution">
    <text evidence="1">The sequence shown here is derived from an EMBL/GenBank/DDBJ whole genome shotgun (WGS) entry which is preliminary data.</text>
</comment>
<reference evidence="1" key="1">
    <citation type="submission" date="2019-06" db="EMBL/GenBank/DDBJ databases">
        <authorList>
            <person name="Zheng W."/>
        </authorList>
    </citation>
    <scope>NUCLEOTIDE SEQUENCE</scope>
    <source>
        <strain evidence="1">QDHG01</strain>
    </source>
</reference>
<dbReference type="Proteomes" id="UP000785679">
    <property type="component" value="Unassembled WGS sequence"/>
</dbReference>